<dbReference type="EMBL" id="CADEBC010001003">
    <property type="protein sequence ID" value="CAB3262528.1"/>
    <property type="molecule type" value="Genomic_DNA"/>
</dbReference>
<dbReference type="OrthoDB" id="4369127at2759"/>
<organism evidence="1 2">
    <name type="scientific">Arctia plantaginis</name>
    <name type="common">Wood tiger moth</name>
    <name type="synonym">Phalaena plantaginis</name>
    <dbReference type="NCBI Taxonomy" id="874455"/>
    <lineage>
        <taxon>Eukaryota</taxon>
        <taxon>Metazoa</taxon>
        <taxon>Ecdysozoa</taxon>
        <taxon>Arthropoda</taxon>
        <taxon>Hexapoda</taxon>
        <taxon>Insecta</taxon>
        <taxon>Pterygota</taxon>
        <taxon>Neoptera</taxon>
        <taxon>Endopterygota</taxon>
        <taxon>Lepidoptera</taxon>
        <taxon>Glossata</taxon>
        <taxon>Ditrysia</taxon>
        <taxon>Noctuoidea</taxon>
        <taxon>Erebidae</taxon>
        <taxon>Arctiinae</taxon>
        <taxon>Arctia</taxon>
    </lineage>
</organism>
<gene>
    <name evidence="1" type="ORF">APLA_LOCUS18461</name>
</gene>
<evidence type="ECO:0000313" key="2">
    <source>
        <dbReference type="Proteomes" id="UP000494106"/>
    </source>
</evidence>
<sequence>MPYAIIAYNSSIHSLTRCRPYDLLKGHFDPRDPTDIDVTQHLLQMYMQTHCDQMKLVYDIVNNIALDNRTALTNNHNKTREPEIEYQPQQQVFIRNPAATRQKIAPRYTQDKVLADLPIHIYTSKKRGPVAKTRLKRPTKNVKLLQGDLTTDDNTKTGANTGDTT</sequence>
<protein>
    <submittedName>
        <fullName evidence="1">Uncharacterized protein</fullName>
    </submittedName>
</protein>
<reference evidence="1 2" key="1">
    <citation type="submission" date="2020-04" db="EMBL/GenBank/DDBJ databases">
        <authorList>
            <person name="Wallbank WR R."/>
            <person name="Pardo Diaz C."/>
            <person name="Kozak K."/>
            <person name="Martin S."/>
            <person name="Jiggins C."/>
            <person name="Moest M."/>
            <person name="Warren A I."/>
            <person name="Byers J.R.P. K."/>
            <person name="Montejo-Kovacevich G."/>
            <person name="Yen C E."/>
        </authorList>
    </citation>
    <scope>NUCLEOTIDE SEQUENCE [LARGE SCALE GENOMIC DNA]</scope>
</reference>
<proteinExistence type="predicted"/>
<comment type="caution">
    <text evidence="1">The sequence shown here is derived from an EMBL/GenBank/DDBJ whole genome shotgun (WGS) entry which is preliminary data.</text>
</comment>
<dbReference type="Proteomes" id="UP000494106">
    <property type="component" value="Unassembled WGS sequence"/>
</dbReference>
<keyword evidence="2" id="KW-1185">Reference proteome</keyword>
<name>A0A8S1BY88_ARCPL</name>
<evidence type="ECO:0000313" key="1">
    <source>
        <dbReference type="EMBL" id="CAB3262528.1"/>
    </source>
</evidence>
<accession>A0A8S1BY88</accession>
<dbReference type="AlphaFoldDB" id="A0A8S1BY88"/>